<feature type="transmembrane region" description="Helical" evidence="5">
    <location>
        <begin position="94"/>
        <end position="112"/>
    </location>
</feature>
<dbReference type="InterPro" id="IPR036640">
    <property type="entry name" value="ABC1_TM_sf"/>
</dbReference>
<dbReference type="GO" id="GO:0016887">
    <property type="term" value="F:ATP hydrolysis activity"/>
    <property type="evidence" value="ECO:0007669"/>
    <property type="project" value="InterPro"/>
</dbReference>
<dbReference type="GO" id="GO:0140359">
    <property type="term" value="F:ABC-type transporter activity"/>
    <property type="evidence" value="ECO:0007669"/>
    <property type="project" value="InterPro"/>
</dbReference>
<evidence type="ECO:0000313" key="7">
    <source>
        <dbReference type="Proteomes" id="UP000095287"/>
    </source>
</evidence>
<keyword evidence="3 5" id="KW-1133">Transmembrane helix</keyword>
<keyword evidence="2 5" id="KW-0812">Transmembrane</keyword>
<evidence type="ECO:0000259" key="6">
    <source>
        <dbReference type="PROSITE" id="PS50929"/>
    </source>
</evidence>
<accession>A0A1I8AT29</accession>
<dbReference type="AlphaFoldDB" id="A0A1I8AT29"/>
<reference evidence="8" key="1">
    <citation type="submission" date="2016-11" db="UniProtKB">
        <authorList>
            <consortium name="WormBaseParasite"/>
        </authorList>
    </citation>
    <scope>IDENTIFICATION</scope>
</reference>
<dbReference type="InterPro" id="IPR003439">
    <property type="entry name" value="ABC_transporter-like_ATP-bd"/>
</dbReference>
<dbReference type="GO" id="GO:0005524">
    <property type="term" value="F:ATP binding"/>
    <property type="evidence" value="ECO:0007669"/>
    <property type="project" value="InterPro"/>
</dbReference>
<evidence type="ECO:0000313" key="8">
    <source>
        <dbReference type="WBParaSite" id="L893_g8590.t1"/>
    </source>
</evidence>
<dbReference type="SUPFAM" id="SSF52540">
    <property type="entry name" value="P-loop containing nucleoside triphosphate hydrolases"/>
    <property type="match status" value="1"/>
</dbReference>
<keyword evidence="7" id="KW-1185">Reference proteome</keyword>
<dbReference type="PROSITE" id="PS50929">
    <property type="entry name" value="ABC_TM1F"/>
    <property type="match status" value="1"/>
</dbReference>
<dbReference type="PANTHER" id="PTHR24222">
    <property type="entry name" value="ABC TRANSPORTER B FAMILY"/>
    <property type="match status" value="1"/>
</dbReference>
<dbReference type="InterPro" id="IPR027417">
    <property type="entry name" value="P-loop_NTPase"/>
</dbReference>
<evidence type="ECO:0000256" key="5">
    <source>
        <dbReference type="SAM" id="Phobius"/>
    </source>
</evidence>
<evidence type="ECO:0000256" key="3">
    <source>
        <dbReference type="ARBA" id="ARBA00022989"/>
    </source>
</evidence>
<dbReference type="Gene3D" id="1.20.1560.10">
    <property type="entry name" value="ABC transporter type 1, transmembrane domain"/>
    <property type="match status" value="1"/>
</dbReference>
<feature type="transmembrane region" description="Helical" evidence="5">
    <location>
        <begin position="57"/>
        <end position="82"/>
    </location>
</feature>
<evidence type="ECO:0000256" key="2">
    <source>
        <dbReference type="ARBA" id="ARBA00022692"/>
    </source>
</evidence>
<dbReference type="SUPFAM" id="SSF90123">
    <property type="entry name" value="ABC transporter transmembrane region"/>
    <property type="match status" value="1"/>
</dbReference>
<dbReference type="GO" id="GO:0005886">
    <property type="term" value="C:plasma membrane"/>
    <property type="evidence" value="ECO:0007669"/>
    <property type="project" value="TreeGrafter"/>
</dbReference>
<keyword evidence="4 5" id="KW-0472">Membrane</keyword>
<dbReference type="Pfam" id="PF00664">
    <property type="entry name" value="ABC_membrane"/>
    <property type="match status" value="1"/>
</dbReference>
<dbReference type="Proteomes" id="UP000095287">
    <property type="component" value="Unplaced"/>
</dbReference>
<dbReference type="WBParaSite" id="L893_g8590.t1">
    <property type="protein sequence ID" value="L893_g8590.t1"/>
    <property type="gene ID" value="L893_g8590"/>
</dbReference>
<feature type="domain" description="ABC transmembrane type-1" evidence="6">
    <location>
        <begin position="1"/>
        <end position="123"/>
    </location>
</feature>
<proteinExistence type="predicted"/>
<dbReference type="InterPro" id="IPR039421">
    <property type="entry name" value="Type_1_exporter"/>
</dbReference>
<organism evidence="7 8">
    <name type="scientific">Steinernema glaseri</name>
    <dbReference type="NCBI Taxonomy" id="37863"/>
    <lineage>
        <taxon>Eukaryota</taxon>
        <taxon>Metazoa</taxon>
        <taxon>Ecdysozoa</taxon>
        <taxon>Nematoda</taxon>
        <taxon>Chromadorea</taxon>
        <taxon>Rhabditida</taxon>
        <taxon>Tylenchina</taxon>
        <taxon>Panagrolaimomorpha</taxon>
        <taxon>Strongyloidoidea</taxon>
        <taxon>Steinernematidae</taxon>
        <taxon>Steinernema</taxon>
    </lineage>
</organism>
<sequence length="319" mass="35030">MSQEARREMGIYAKAGCIAEEAIGGIRTVAAFNAQEHEVKKYQQVLKQGVKSGLRKGAYSGCLSASLLLIIFVFMGSCLLYGSYLYKIGILDTPGDIFVVLMAIMSGAYHLGQASPHLMVMLNARIAASTVYQTIDRTPSIDAYSTEGRKIYTMEGKIVFKKVNFSYPTRPDVKVLRSFSLTVHPGQTIALVGHSGSGKSTCIGILNRLYEFQSGHVSIDGHDIRDLNLKWLRSVIGTVEQHPVIFNDTVENNLKVGNDLLSEKDMVNACRMANVHGLIDSLPNVSGGIVLVKLFSRGIKHELVKEGYNSQVAKNRESR</sequence>
<evidence type="ECO:0000256" key="4">
    <source>
        <dbReference type="ARBA" id="ARBA00023136"/>
    </source>
</evidence>
<dbReference type="Pfam" id="PF00005">
    <property type="entry name" value="ABC_tran"/>
    <property type="match status" value="1"/>
</dbReference>
<dbReference type="PANTHER" id="PTHR24222:SF76">
    <property type="entry name" value="MYCOBACTIN IMPORT ATP-BINDING_PERMEASE PROTEIN IRTB"/>
    <property type="match status" value="1"/>
</dbReference>
<protein>
    <submittedName>
        <fullName evidence="8">ABC transmembrane type-1 domain-containing protein</fullName>
    </submittedName>
</protein>
<comment type="subcellular location">
    <subcellularLocation>
        <location evidence="1">Membrane</location>
        <topology evidence="1">Multi-pass membrane protein</topology>
    </subcellularLocation>
</comment>
<dbReference type="InterPro" id="IPR011527">
    <property type="entry name" value="ABC1_TM_dom"/>
</dbReference>
<dbReference type="Gene3D" id="3.40.50.300">
    <property type="entry name" value="P-loop containing nucleotide triphosphate hydrolases"/>
    <property type="match status" value="1"/>
</dbReference>
<evidence type="ECO:0000256" key="1">
    <source>
        <dbReference type="ARBA" id="ARBA00004141"/>
    </source>
</evidence>
<name>A0A1I8AT29_9BILA</name>